<evidence type="ECO:0000313" key="3">
    <source>
        <dbReference type="Proteomes" id="UP001327560"/>
    </source>
</evidence>
<feature type="compositionally biased region" description="Pro residues" evidence="1">
    <location>
        <begin position="1"/>
        <end position="11"/>
    </location>
</feature>
<dbReference type="Proteomes" id="UP001327560">
    <property type="component" value="Chromosome 1"/>
</dbReference>
<feature type="region of interest" description="Disordered" evidence="1">
    <location>
        <begin position="1"/>
        <end position="24"/>
    </location>
</feature>
<reference evidence="2 3" key="1">
    <citation type="submission" date="2023-10" db="EMBL/GenBank/DDBJ databases">
        <title>Chromosome-scale genome assembly provides insights into flower coloration mechanisms of Canna indica.</title>
        <authorList>
            <person name="Li C."/>
        </authorList>
    </citation>
    <scope>NUCLEOTIDE SEQUENCE [LARGE SCALE GENOMIC DNA]</scope>
    <source>
        <tissue evidence="2">Flower</tissue>
    </source>
</reference>
<gene>
    <name evidence="2" type="ORF">Cni_G02260</name>
</gene>
<evidence type="ECO:0000313" key="2">
    <source>
        <dbReference type="EMBL" id="WOK93560.1"/>
    </source>
</evidence>
<organism evidence="2 3">
    <name type="scientific">Canna indica</name>
    <name type="common">Indian-shot</name>
    <dbReference type="NCBI Taxonomy" id="4628"/>
    <lineage>
        <taxon>Eukaryota</taxon>
        <taxon>Viridiplantae</taxon>
        <taxon>Streptophyta</taxon>
        <taxon>Embryophyta</taxon>
        <taxon>Tracheophyta</taxon>
        <taxon>Spermatophyta</taxon>
        <taxon>Magnoliopsida</taxon>
        <taxon>Liliopsida</taxon>
        <taxon>Zingiberales</taxon>
        <taxon>Cannaceae</taxon>
        <taxon>Canna</taxon>
    </lineage>
</organism>
<evidence type="ECO:0000256" key="1">
    <source>
        <dbReference type="SAM" id="MobiDB-lite"/>
    </source>
</evidence>
<protein>
    <submittedName>
        <fullName evidence="2">Uncharacterized protein</fullName>
    </submittedName>
</protein>
<dbReference type="EMBL" id="CP136890">
    <property type="protein sequence ID" value="WOK93560.1"/>
    <property type="molecule type" value="Genomic_DNA"/>
</dbReference>
<proteinExistence type="predicted"/>
<accession>A0AAQ3JS64</accession>
<name>A0AAQ3JS64_9LILI</name>
<keyword evidence="3" id="KW-1185">Reference proteome</keyword>
<sequence>MPSDSPTPPGSPLRQQKKVRNVDEGPSPQTVVLLVGGVTTVSAVVTGNRPLVPLQPVAPFKSGKDVHIGANVEFPEGVNPSNFINPIFLEVESQFVIAKVELVKLYQDLAKAIAENSRLQAEVPLAGEKTGKGWWSRCSAIACPLMAFWLTYLKAVSQNRIRWFSLRSRLPHIDLITVTHQRTTKAPVVDNQE</sequence>
<dbReference type="AlphaFoldDB" id="A0AAQ3JS64"/>